<sequence length="87" mass="9681">MVMADSISQNIPWFTVNPFLTQKLAFVARVSDPKFPGDSNVCILHNFGKDVLFYTSKPLPPEVAYKTPDELQLCHCCCLLSSLQSSS</sequence>
<dbReference type="Proteomes" id="UP000234681">
    <property type="component" value="Chromosome 1"/>
</dbReference>
<reference evidence="2" key="3">
    <citation type="submission" date="2005-09" db="EMBL/GenBank/DDBJ databases">
        <authorList>
            <person name="Mural R.J."/>
            <person name="Li P.W."/>
            <person name="Adams M.D."/>
            <person name="Amanatides P.G."/>
            <person name="Baden-Tillson H."/>
            <person name="Barnstead M."/>
            <person name="Chin S.H."/>
            <person name="Dew I."/>
            <person name="Evans C.A."/>
            <person name="Ferriera S."/>
            <person name="Flanigan M."/>
            <person name="Fosler C."/>
            <person name="Glodek A."/>
            <person name="Gu Z."/>
            <person name="Holt R.A."/>
            <person name="Jennings D."/>
            <person name="Kraft C.L."/>
            <person name="Lu F."/>
            <person name="Nguyen T."/>
            <person name="Nusskern D.R."/>
            <person name="Pfannkoch C.M."/>
            <person name="Sitter C."/>
            <person name="Sutton G.G."/>
            <person name="Venter J.C."/>
            <person name="Wang Z."/>
            <person name="Woodage T."/>
            <person name="Zheng X.H."/>
            <person name="Zhong F."/>
        </authorList>
    </citation>
    <scope>NUCLEOTIDE SEQUENCE [LARGE SCALE GENOMIC DNA]</scope>
    <source>
        <strain>BN</strain>
        <strain evidence="2">Sprague-Dawley</strain>
    </source>
</reference>
<organism evidence="1 2">
    <name type="scientific">Rattus norvegicus</name>
    <name type="common">Rat</name>
    <dbReference type="NCBI Taxonomy" id="10116"/>
    <lineage>
        <taxon>Eukaryota</taxon>
        <taxon>Metazoa</taxon>
        <taxon>Chordata</taxon>
        <taxon>Craniata</taxon>
        <taxon>Vertebrata</taxon>
        <taxon>Euteleostomi</taxon>
        <taxon>Mammalia</taxon>
        <taxon>Eutheria</taxon>
        <taxon>Euarchontoglires</taxon>
        <taxon>Glires</taxon>
        <taxon>Rodentia</taxon>
        <taxon>Myomorpha</taxon>
        <taxon>Muroidea</taxon>
        <taxon>Muridae</taxon>
        <taxon>Murinae</taxon>
        <taxon>Rattus</taxon>
    </lineage>
</organism>
<dbReference type="EMBL" id="CH473953">
    <property type="protein sequence ID" value="EDM13149.1"/>
    <property type="molecule type" value="Genomic_DNA"/>
</dbReference>
<evidence type="ECO:0000313" key="2">
    <source>
        <dbReference type="Proteomes" id="UP000234681"/>
    </source>
</evidence>
<name>A6I117_RAT</name>
<gene>
    <name evidence="1" type="ORF">rCG_48314</name>
</gene>
<evidence type="ECO:0000313" key="1">
    <source>
        <dbReference type="EMBL" id="EDM13147.1"/>
    </source>
</evidence>
<protein>
    <submittedName>
        <fullName evidence="1">RCG48314, isoform CRA_a</fullName>
    </submittedName>
</protein>
<reference evidence="1" key="1">
    <citation type="journal article" date="2005" name="Genome Res.">
        <title>Gene and alternative splicing annotation with AIR.</title>
        <authorList>
            <person name="Florea L."/>
            <person name="Di Francesco V."/>
            <person name="Miller J."/>
            <person name="Turner R."/>
            <person name="Yao A."/>
            <person name="Harris M."/>
            <person name="Walenz B."/>
            <person name="Mobarry C."/>
            <person name="Merkulov G.V."/>
            <person name="Charlab R."/>
            <person name="Dew I."/>
            <person name="Deng Z."/>
            <person name="Istrail S."/>
            <person name="Li P."/>
            <person name="Sutton G."/>
        </authorList>
    </citation>
    <scope>NUCLEOTIDE SEQUENCE</scope>
    <source>
        <strain evidence="1">BN</strain>
    </source>
</reference>
<accession>A6I117</accession>
<dbReference type="AlphaFoldDB" id="A6I117"/>
<proteinExistence type="predicted"/>
<reference evidence="1" key="2">
    <citation type="submission" date="2005-07" db="EMBL/GenBank/DDBJ databases">
        <authorList>
            <person name="Mural R.J."/>
            <person name="Li P.W."/>
            <person name="Adams M.D."/>
            <person name="Amanatides P.G."/>
            <person name="Baden-Tillson H."/>
            <person name="Barnstead M."/>
            <person name="Chin S.H."/>
            <person name="Dew I."/>
            <person name="Evans C.A."/>
            <person name="Ferriera S."/>
            <person name="Flanigan M."/>
            <person name="Fosler C."/>
            <person name="Glodek A."/>
            <person name="Gu Z."/>
            <person name="Holt R.A."/>
            <person name="Jennings D."/>
            <person name="Kraft C.L."/>
            <person name="Lu F."/>
            <person name="Nguyen T."/>
            <person name="Nusskern D.R."/>
            <person name="Pfannkoch C.M."/>
            <person name="Sitter C."/>
            <person name="Sutton G.G."/>
            <person name="Venter J.C."/>
            <person name="Wang Z."/>
            <person name="Woodage T."/>
            <person name="Zheng X.H."/>
            <person name="Zhong F."/>
        </authorList>
    </citation>
    <scope>NUCLEOTIDE SEQUENCE</scope>
    <source>
        <strain evidence="1">BN</strain>
        <strain evidence="2">BN, Sprague-Dawley</strain>
    </source>
</reference>
<dbReference type="EMBL" id="CH473953">
    <property type="protein sequence ID" value="EDM13147.1"/>
    <property type="molecule type" value="Genomic_DNA"/>
</dbReference>